<dbReference type="Proteomes" id="UP000217790">
    <property type="component" value="Unassembled WGS sequence"/>
</dbReference>
<accession>A0A2H3EU16</accession>
<dbReference type="AlphaFoldDB" id="A0A2H3EU16"/>
<organism evidence="1 2">
    <name type="scientific">Armillaria gallica</name>
    <name type="common">Bulbous honey fungus</name>
    <name type="synonym">Armillaria bulbosa</name>
    <dbReference type="NCBI Taxonomy" id="47427"/>
    <lineage>
        <taxon>Eukaryota</taxon>
        <taxon>Fungi</taxon>
        <taxon>Dikarya</taxon>
        <taxon>Basidiomycota</taxon>
        <taxon>Agaricomycotina</taxon>
        <taxon>Agaricomycetes</taxon>
        <taxon>Agaricomycetidae</taxon>
        <taxon>Agaricales</taxon>
        <taxon>Marasmiineae</taxon>
        <taxon>Physalacriaceae</taxon>
        <taxon>Armillaria</taxon>
    </lineage>
</organism>
<evidence type="ECO:0000313" key="2">
    <source>
        <dbReference type="Proteomes" id="UP000217790"/>
    </source>
</evidence>
<gene>
    <name evidence="1" type="ORF">ARMGADRAFT_1070384</name>
</gene>
<sequence length="57" mass="6146">MSTKGDDLHLKDHEIESENLIDYNIASESPGLTVGLNPHSTVSPMSTSILFNAESSD</sequence>
<proteinExistence type="predicted"/>
<dbReference type="InParanoid" id="A0A2H3EU16"/>
<dbReference type="EMBL" id="KZ293644">
    <property type="protein sequence ID" value="PBL03888.1"/>
    <property type="molecule type" value="Genomic_DNA"/>
</dbReference>
<name>A0A2H3EU16_ARMGA</name>
<keyword evidence="2" id="KW-1185">Reference proteome</keyword>
<protein>
    <submittedName>
        <fullName evidence="1">Uncharacterized protein</fullName>
    </submittedName>
</protein>
<reference evidence="2" key="1">
    <citation type="journal article" date="2017" name="Nat. Ecol. Evol.">
        <title>Genome expansion and lineage-specific genetic innovations in the forest pathogenic fungi Armillaria.</title>
        <authorList>
            <person name="Sipos G."/>
            <person name="Prasanna A.N."/>
            <person name="Walter M.C."/>
            <person name="O'Connor E."/>
            <person name="Balint B."/>
            <person name="Krizsan K."/>
            <person name="Kiss B."/>
            <person name="Hess J."/>
            <person name="Varga T."/>
            <person name="Slot J."/>
            <person name="Riley R."/>
            <person name="Boka B."/>
            <person name="Rigling D."/>
            <person name="Barry K."/>
            <person name="Lee J."/>
            <person name="Mihaltcheva S."/>
            <person name="LaButti K."/>
            <person name="Lipzen A."/>
            <person name="Waldron R."/>
            <person name="Moloney N.M."/>
            <person name="Sperisen C."/>
            <person name="Kredics L."/>
            <person name="Vagvoelgyi C."/>
            <person name="Patrignani A."/>
            <person name="Fitzpatrick D."/>
            <person name="Nagy I."/>
            <person name="Doyle S."/>
            <person name="Anderson J.B."/>
            <person name="Grigoriev I.V."/>
            <person name="Gueldener U."/>
            <person name="Muensterkoetter M."/>
            <person name="Nagy L.G."/>
        </authorList>
    </citation>
    <scope>NUCLEOTIDE SEQUENCE [LARGE SCALE GENOMIC DNA]</scope>
    <source>
        <strain evidence="2">Ar21-2</strain>
    </source>
</reference>
<evidence type="ECO:0000313" key="1">
    <source>
        <dbReference type="EMBL" id="PBL03888.1"/>
    </source>
</evidence>